<evidence type="ECO:0000313" key="2">
    <source>
        <dbReference type="EMBL" id="KAK4348105.1"/>
    </source>
</evidence>
<proteinExistence type="predicted"/>
<feature type="compositionally biased region" description="Basic and acidic residues" evidence="1">
    <location>
        <begin position="235"/>
        <end position="262"/>
    </location>
</feature>
<dbReference type="Proteomes" id="UP001291623">
    <property type="component" value="Unassembled WGS sequence"/>
</dbReference>
<organism evidence="2 3">
    <name type="scientific">Anisodus tanguticus</name>
    <dbReference type="NCBI Taxonomy" id="243964"/>
    <lineage>
        <taxon>Eukaryota</taxon>
        <taxon>Viridiplantae</taxon>
        <taxon>Streptophyta</taxon>
        <taxon>Embryophyta</taxon>
        <taxon>Tracheophyta</taxon>
        <taxon>Spermatophyta</taxon>
        <taxon>Magnoliopsida</taxon>
        <taxon>eudicotyledons</taxon>
        <taxon>Gunneridae</taxon>
        <taxon>Pentapetalae</taxon>
        <taxon>asterids</taxon>
        <taxon>lamiids</taxon>
        <taxon>Solanales</taxon>
        <taxon>Solanaceae</taxon>
        <taxon>Solanoideae</taxon>
        <taxon>Hyoscyameae</taxon>
        <taxon>Anisodus</taxon>
    </lineage>
</organism>
<comment type="caution">
    <text evidence="2">The sequence shown here is derived from an EMBL/GenBank/DDBJ whole genome shotgun (WGS) entry which is preliminary data.</text>
</comment>
<gene>
    <name evidence="2" type="ORF">RND71_034444</name>
</gene>
<evidence type="ECO:0000313" key="3">
    <source>
        <dbReference type="Proteomes" id="UP001291623"/>
    </source>
</evidence>
<dbReference type="EMBL" id="JAVYJV010000018">
    <property type="protein sequence ID" value="KAK4348105.1"/>
    <property type="molecule type" value="Genomic_DNA"/>
</dbReference>
<reference evidence="2" key="1">
    <citation type="submission" date="2023-12" db="EMBL/GenBank/DDBJ databases">
        <title>Genome assembly of Anisodus tanguticus.</title>
        <authorList>
            <person name="Wang Y.-J."/>
        </authorList>
    </citation>
    <scope>NUCLEOTIDE SEQUENCE</scope>
    <source>
        <strain evidence="2">KB-2021</strain>
        <tissue evidence="2">Leaf</tissue>
    </source>
</reference>
<accession>A0AAE1RAL2</accession>
<keyword evidence="3" id="KW-1185">Reference proteome</keyword>
<name>A0AAE1RAL2_9SOLA</name>
<dbReference type="AlphaFoldDB" id="A0AAE1RAL2"/>
<feature type="region of interest" description="Disordered" evidence="1">
    <location>
        <begin position="235"/>
        <end position="269"/>
    </location>
</feature>
<sequence>MIPNIADRLTITYDAGSHLRMFHADAESHMRYFSHSHITTNEIKLEVYKIREDFFQPKFGRAWCMTHRGPHHPTRPNFHRVSQDKILQTKISHSQNMHEYKYGDRKNMCNTILGTKNLPIPALAYDLPEEDMDLGVATLALEAHFLLKEGEAGGAIRRHCKWNNNHSADCSARRKESMRAKASSKEFTGTYAFPGVSPDLAYPADSFLPFLGVGGVDPLSYFDVELMAIKSLARGKSEGRPKEVSRLKVEERNQDQRPDRNSQQKVCHR</sequence>
<evidence type="ECO:0000256" key="1">
    <source>
        <dbReference type="SAM" id="MobiDB-lite"/>
    </source>
</evidence>
<protein>
    <submittedName>
        <fullName evidence="2">Uncharacterized protein</fullName>
    </submittedName>
</protein>